<dbReference type="InterPro" id="IPR006094">
    <property type="entry name" value="Oxid_FAD_bind_N"/>
</dbReference>
<evidence type="ECO:0000256" key="2">
    <source>
        <dbReference type="ARBA" id="ARBA00022827"/>
    </source>
</evidence>
<dbReference type="SUPFAM" id="SSF56176">
    <property type="entry name" value="FAD-binding/transporter-associated domain-like"/>
    <property type="match status" value="1"/>
</dbReference>
<dbReference type="InterPro" id="IPR019546">
    <property type="entry name" value="TAT_signal_bac_arc"/>
</dbReference>
<dbReference type="InterPro" id="IPR016170">
    <property type="entry name" value="Cytok_DH_C_sf"/>
</dbReference>
<dbReference type="RefSeq" id="WP_179389453.1">
    <property type="nucleotide sequence ID" value="NZ_JACBYQ010000002.1"/>
</dbReference>
<dbReference type="EMBL" id="JACBYQ010000002">
    <property type="protein sequence ID" value="NYE95703.1"/>
    <property type="molecule type" value="Genomic_DNA"/>
</dbReference>
<dbReference type="InterPro" id="IPR010031">
    <property type="entry name" value="FAD_lactone_oxidase-like"/>
</dbReference>
<accession>A0A7Y9S6X6</accession>
<evidence type="ECO:0000259" key="4">
    <source>
        <dbReference type="PROSITE" id="PS51387"/>
    </source>
</evidence>
<feature type="domain" description="FAD-binding PCMH-type" evidence="4">
    <location>
        <begin position="56"/>
        <end position="246"/>
    </location>
</feature>
<dbReference type="InterPro" id="IPR016166">
    <property type="entry name" value="FAD-bd_PCMH"/>
</dbReference>
<dbReference type="PANTHER" id="PTHR43762:SF1">
    <property type="entry name" value="D-ARABINONO-1,4-LACTONE OXIDASE"/>
    <property type="match status" value="1"/>
</dbReference>
<dbReference type="Gene3D" id="3.40.462.10">
    <property type="entry name" value="FAD-linked oxidases, C-terminal domain"/>
    <property type="match status" value="1"/>
</dbReference>
<evidence type="ECO:0000256" key="3">
    <source>
        <dbReference type="ARBA" id="ARBA00023002"/>
    </source>
</evidence>
<keyword evidence="2" id="KW-0274">FAD</keyword>
<dbReference type="Pfam" id="PF09129">
    <property type="entry name" value="Chol_subst-bind"/>
    <property type="match status" value="1"/>
</dbReference>
<evidence type="ECO:0000313" key="6">
    <source>
        <dbReference type="Proteomes" id="UP000521748"/>
    </source>
</evidence>
<dbReference type="GO" id="GO:0016899">
    <property type="term" value="F:oxidoreductase activity, acting on the CH-OH group of donors, oxygen as acceptor"/>
    <property type="evidence" value="ECO:0007669"/>
    <property type="project" value="InterPro"/>
</dbReference>
<keyword evidence="6" id="KW-1185">Reference proteome</keyword>
<dbReference type="Proteomes" id="UP000521748">
    <property type="component" value="Unassembled WGS sequence"/>
</dbReference>
<dbReference type="InterPro" id="IPR036318">
    <property type="entry name" value="FAD-bd_PCMH-like_sf"/>
</dbReference>
<sequence length="561" mass="61012">MSNAVSRRGFLGASAVVAGGFVFLGVETPANAAEGPAQFPSSVSLYREVYQNWDGVVVTDALWTCAPANAADVVTVVNWAHQQGYTVRARGYRHTWSPLTVAPGTPADSKVILLDTTKHLTSMQISGTRKVRVQTGASMEDLLAYLSDQGYSVAATPAPGGITVGGALAINGHGTALPALGENRQAGQSFGTVSNLVLSLTAVVWDESQQRYVERTFDRSNSEAKAFLTHLGRALITEVTLQVMNDYNIRCLNYTDINSGELFAAPEAMTDRSLSKLLDAHGRVGLIWYAFTDRPWVQVWQPTPNKPLLSRLTLTPYNYLFADNLPSPVPQLLGNLIEGQDWVAPAFGNAILAATDAGLTALGARDMWGKSKNFLNWVKPTTLRVTAGAHVVITSRSNIQRVVHDFTTFYSAKLAEYQGRGEYPVNSALEIRITGVDTPSQVDVVGAEAPALSAARPVEGHPEWDVAVWLDLVTLPDTPHSNEFYSELENYFSRLPANQGLARPEWAKRFAHTAAGAWTDTAAMQGEIPASFPEWDWAVATLNKYDPHRLFSNPLINQLLS</sequence>
<evidence type="ECO:0000313" key="5">
    <source>
        <dbReference type="EMBL" id="NYE95703.1"/>
    </source>
</evidence>
<dbReference type="InterPro" id="IPR016171">
    <property type="entry name" value="Vanillyl_alc_oxidase_C-sub2"/>
</dbReference>
<protein>
    <recommendedName>
        <fullName evidence="4">FAD-binding PCMH-type domain-containing protein</fullName>
    </recommendedName>
</protein>
<dbReference type="InterPro" id="IPR015213">
    <property type="entry name" value="Cholesterol_OX_subst-bd"/>
</dbReference>
<dbReference type="Gene3D" id="3.30.465.10">
    <property type="match status" value="1"/>
</dbReference>
<dbReference type="NCBIfam" id="TIGR01409">
    <property type="entry name" value="TAT_signal_seq"/>
    <property type="match status" value="1"/>
</dbReference>
<dbReference type="PANTHER" id="PTHR43762">
    <property type="entry name" value="L-GULONOLACTONE OXIDASE"/>
    <property type="match status" value="1"/>
</dbReference>
<dbReference type="InterPro" id="IPR016167">
    <property type="entry name" value="FAD-bd_PCMH_sub1"/>
</dbReference>
<dbReference type="PROSITE" id="PS51387">
    <property type="entry name" value="FAD_PCMH"/>
    <property type="match status" value="1"/>
</dbReference>
<keyword evidence="1" id="KW-0285">Flavoprotein</keyword>
<gene>
    <name evidence="5" type="ORF">FHU41_001953</name>
</gene>
<proteinExistence type="predicted"/>
<comment type="caution">
    <text evidence="5">The sequence shown here is derived from an EMBL/GenBank/DDBJ whole genome shotgun (WGS) entry which is preliminary data.</text>
</comment>
<dbReference type="Pfam" id="PF01565">
    <property type="entry name" value="FAD_binding_4"/>
    <property type="match status" value="1"/>
</dbReference>
<keyword evidence="3" id="KW-0560">Oxidoreductase</keyword>
<dbReference type="PROSITE" id="PS51318">
    <property type="entry name" value="TAT"/>
    <property type="match status" value="1"/>
</dbReference>
<dbReference type="Gene3D" id="3.30.43.10">
    <property type="entry name" value="Uridine Diphospho-n-acetylenolpyruvylglucosamine Reductase, domain 2"/>
    <property type="match status" value="1"/>
</dbReference>
<reference evidence="5 6" key="1">
    <citation type="submission" date="2020-07" db="EMBL/GenBank/DDBJ databases">
        <title>Sequencing the genomes of 1000 actinobacteria strains.</title>
        <authorList>
            <person name="Klenk H.-P."/>
        </authorList>
    </citation>
    <scope>NUCLEOTIDE SEQUENCE [LARGE SCALE GENOMIC DNA]</scope>
    <source>
        <strain evidence="5 6">DSM 102047</strain>
    </source>
</reference>
<evidence type="ECO:0000256" key="1">
    <source>
        <dbReference type="ARBA" id="ARBA00022630"/>
    </source>
</evidence>
<organism evidence="5 6">
    <name type="scientific">Psychromicrobium silvestre</name>
    <dbReference type="NCBI Taxonomy" id="1645614"/>
    <lineage>
        <taxon>Bacteria</taxon>
        <taxon>Bacillati</taxon>
        <taxon>Actinomycetota</taxon>
        <taxon>Actinomycetes</taxon>
        <taxon>Micrococcales</taxon>
        <taxon>Micrococcaceae</taxon>
        <taxon>Psychromicrobium</taxon>
    </lineage>
</organism>
<dbReference type="InterPro" id="IPR016164">
    <property type="entry name" value="FAD-linked_Oxase-like_C"/>
</dbReference>
<dbReference type="AlphaFoldDB" id="A0A7Y9S6X6"/>
<name>A0A7Y9S6X6_9MICC</name>
<dbReference type="GO" id="GO:0071949">
    <property type="term" value="F:FAD binding"/>
    <property type="evidence" value="ECO:0007669"/>
    <property type="project" value="InterPro"/>
</dbReference>
<dbReference type="Gene3D" id="1.10.45.10">
    <property type="entry name" value="Vanillyl-alcohol Oxidase, Chain A, domain 4"/>
    <property type="match status" value="1"/>
</dbReference>
<dbReference type="SUPFAM" id="SSF55103">
    <property type="entry name" value="FAD-linked oxidases, C-terminal domain"/>
    <property type="match status" value="1"/>
</dbReference>
<dbReference type="InterPro" id="IPR006311">
    <property type="entry name" value="TAT_signal"/>
</dbReference>
<dbReference type="InterPro" id="IPR016169">
    <property type="entry name" value="FAD-bd_PCMH_sub2"/>
</dbReference>